<organism evidence="1 2">
    <name type="scientific">Cajanus cajan</name>
    <name type="common">Pigeon pea</name>
    <name type="synonym">Cajanus indicus</name>
    <dbReference type="NCBI Taxonomy" id="3821"/>
    <lineage>
        <taxon>Eukaryota</taxon>
        <taxon>Viridiplantae</taxon>
        <taxon>Streptophyta</taxon>
        <taxon>Embryophyta</taxon>
        <taxon>Tracheophyta</taxon>
        <taxon>Spermatophyta</taxon>
        <taxon>Magnoliopsida</taxon>
        <taxon>eudicotyledons</taxon>
        <taxon>Gunneridae</taxon>
        <taxon>Pentapetalae</taxon>
        <taxon>rosids</taxon>
        <taxon>fabids</taxon>
        <taxon>Fabales</taxon>
        <taxon>Fabaceae</taxon>
        <taxon>Papilionoideae</taxon>
        <taxon>50 kb inversion clade</taxon>
        <taxon>NPAAA clade</taxon>
        <taxon>indigoferoid/millettioid clade</taxon>
        <taxon>Phaseoleae</taxon>
        <taxon>Cajanus</taxon>
    </lineage>
</organism>
<reference evidence="1" key="1">
    <citation type="journal article" date="2012" name="Nat. Biotechnol.">
        <title>Draft genome sequence of pigeonpea (Cajanus cajan), an orphan legume crop of resource-poor farmers.</title>
        <authorList>
            <person name="Varshney R.K."/>
            <person name="Chen W."/>
            <person name="Li Y."/>
            <person name="Bharti A.K."/>
            <person name="Saxena R.K."/>
            <person name="Schlueter J.A."/>
            <person name="Donoghue M.T."/>
            <person name="Azam S."/>
            <person name="Fan G."/>
            <person name="Whaley A.M."/>
            <person name="Farmer A.D."/>
            <person name="Sheridan J."/>
            <person name="Iwata A."/>
            <person name="Tuteja R."/>
            <person name="Penmetsa R.V."/>
            <person name="Wu W."/>
            <person name="Upadhyaya H.D."/>
            <person name="Yang S.P."/>
            <person name="Shah T."/>
            <person name="Saxena K.B."/>
            <person name="Michael T."/>
            <person name="McCombie W.R."/>
            <person name="Yang B."/>
            <person name="Zhang G."/>
            <person name="Yang H."/>
            <person name="Wang J."/>
            <person name="Spillane C."/>
            <person name="Cook D.R."/>
            <person name="May G.D."/>
            <person name="Xu X."/>
            <person name="Jackson S.A."/>
        </authorList>
    </citation>
    <scope>NUCLEOTIDE SEQUENCE [LARGE SCALE GENOMIC DNA]</scope>
</reference>
<name>A0A151SAU2_CAJCA</name>
<accession>A0A151SAU2</accession>
<proteinExistence type="predicted"/>
<gene>
    <name evidence="1" type="ORF">KK1_026150</name>
</gene>
<dbReference type="AlphaFoldDB" id="A0A151SAU2"/>
<evidence type="ECO:0000313" key="2">
    <source>
        <dbReference type="Proteomes" id="UP000075243"/>
    </source>
</evidence>
<dbReference type="Gramene" id="C.cajan_26354.t">
    <property type="protein sequence ID" value="C.cajan_26354.t.cds1"/>
    <property type="gene ID" value="C.cajan_26354"/>
</dbReference>
<keyword evidence="2" id="KW-1185">Reference proteome</keyword>
<dbReference type="EMBL" id="KQ483430">
    <property type="protein sequence ID" value="KYP51940.1"/>
    <property type="molecule type" value="Genomic_DNA"/>
</dbReference>
<evidence type="ECO:0000313" key="1">
    <source>
        <dbReference type="EMBL" id="KYP51940.1"/>
    </source>
</evidence>
<protein>
    <submittedName>
        <fullName evidence="1">Uncharacterized protein</fullName>
    </submittedName>
</protein>
<sequence length="136" mass="15689">MGEFQSVFRSFLEINAMRKSHRICDFSVSKFIRLEPCWPDERVYMGGPSDPPFFYLYQCIFRDLGVCLPFSQFECDFLNFINSAPYQLHPNSWGFFAGFSSPVFGLGDRGVSAHFSPFLPVKNGCSSLWLDVPEWE</sequence>
<dbReference type="Proteomes" id="UP000075243">
    <property type="component" value="Unassembled WGS sequence"/>
</dbReference>